<dbReference type="InParanoid" id="C1GGH1"/>
<dbReference type="RefSeq" id="XP_010761730.1">
    <property type="nucleotide sequence ID" value="XM_010763428.1"/>
</dbReference>
<dbReference type="EMBL" id="KN275964">
    <property type="protein sequence ID" value="EEH50329.2"/>
    <property type="molecule type" value="Genomic_DNA"/>
</dbReference>
<dbReference type="AlphaFoldDB" id="C1GGH1"/>
<dbReference type="VEuPathDB" id="FungiDB:PADG_06408"/>
<dbReference type="HOGENOM" id="CLU_2250897_0_0_1"/>
<keyword evidence="2" id="KW-1185">Reference proteome</keyword>
<evidence type="ECO:0000313" key="2">
    <source>
        <dbReference type="Proteomes" id="UP000001628"/>
    </source>
</evidence>
<dbReference type="GeneID" id="22585137"/>
<proteinExistence type="predicted"/>
<evidence type="ECO:0000313" key="1">
    <source>
        <dbReference type="EMBL" id="EEH50329.2"/>
    </source>
</evidence>
<name>C1GGH1_PARBD</name>
<sequence>MPIGRGVRRPMLMRNSNAMWLQVSSCPSSLVRGWSHCSTSGSKRVMGKRRWTVNWSIADSQQGLRERDPRSPSLFECTWVTVPVSRDKCPRPLLEGGIPDRPAR</sequence>
<organism evidence="1 2">
    <name type="scientific">Paracoccidioides brasiliensis (strain Pb18)</name>
    <dbReference type="NCBI Taxonomy" id="502780"/>
    <lineage>
        <taxon>Eukaryota</taxon>
        <taxon>Fungi</taxon>
        <taxon>Dikarya</taxon>
        <taxon>Ascomycota</taxon>
        <taxon>Pezizomycotina</taxon>
        <taxon>Eurotiomycetes</taxon>
        <taxon>Eurotiomycetidae</taxon>
        <taxon>Onygenales</taxon>
        <taxon>Ajellomycetaceae</taxon>
        <taxon>Paracoccidioides</taxon>
    </lineage>
</organism>
<gene>
    <name evidence="1" type="ORF">PADG_06408</name>
</gene>
<accession>C1GGH1</accession>
<dbReference type="Proteomes" id="UP000001628">
    <property type="component" value="Unassembled WGS sequence"/>
</dbReference>
<dbReference type="OrthoDB" id="10497612at2759"/>
<protein>
    <submittedName>
        <fullName evidence="1">Uncharacterized protein</fullName>
    </submittedName>
</protein>
<dbReference type="KEGG" id="pbn:PADG_06408"/>
<reference evidence="1 2" key="1">
    <citation type="journal article" date="2011" name="PLoS Genet.">
        <title>Comparative genomic analysis of human fungal pathogens causing paracoccidioidomycosis.</title>
        <authorList>
            <person name="Desjardins C.A."/>
            <person name="Champion M.D."/>
            <person name="Holder J.W."/>
            <person name="Muszewska A."/>
            <person name="Goldberg J."/>
            <person name="Bailao A.M."/>
            <person name="Brigido M.M."/>
            <person name="Ferreira M.E."/>
            <person name="Garcia A.M."/>
            <person name="Grynberg M."/>
            <person name="Gujja S."/>
            <person name="Heiman D.I."/>
            <person name="Henn M.R."/>
            <person name="Kodira C.D."/>
            <person name="Leon-Narvaez H."/>
            <person name="Longo L.V."/>
            <person name="Ma L.J."/>
            <person name="Malavazi I."/>
            <person name="Matsuo A.L."/>
            <person name="Morais F.V."/>
            <person name="Pereira M."/>
            <person name="Rodriguez-Brito S."/>
            <person name="Sakthikumar S."/>
            <person name="Salem-Izacc S.M."/>
            <person name="Sykes S.M."/>
            <person name="Teixeira M.M."/>
            <person name="Vallejo M.C."/>
            <person name="Walter M.E."/>
            <person name="Yandava C."/>
            <person name="Young S."/>
            <person name="Zeng Q."/>
            <person name="Zucker J."/>
            <person name="Felipe M.S."/>
            <person name="Goldman G.H."/>
            <person name="Haas B.J."/>
            <person name="McEwen J.G."/>
            <person name="Nino-Vega G."/>
            <person name="Puccia R."/>
            <person name="San-Blas G."/>
            <person name="Soares C.M."/>
            <person name="Birren B.W."/>
            <person name="Cuomo C.A."/>
        </authorList>
    </citation>
    <scope>NUCLEOTIDE SEQUENCE [LARGE SCALE GENOMIC DNA]</scope>
    <source>
        <strain evidence="1 2">Pb18</strain>
    </source>
</reference>